<comment type="similarity">
    <text evidence="1">Belongs to the HupF/HypC family.</text>
</comment>
<dbReference type="AlphaFoldDB" id="A0AAJ4DMX7"/>
<protein>
    <submittedName>
        <fullName evidence="2">HypC/HybG/HupF family hydrogenase formation chaperone</fullName>
    </submittedName>
</protein>
<dbReference type="NCBIfam" id="TIGR00074">
    <property type="entry name" value="hypC_hupF"/>
    <property type="match status" value="1"/>
</dbReference>
<dbReference type="PRINTS" id="PR00445">
    <property type="entry name" value="HUPFHYPC"/>
</dbReference>
<dbReference type="PANTHER" id="PTHR35177">
    <property type="entry name" value="HYDROGENASE MATURATION FACTOR HYBG"/>
    <property type="match status" value="1"/>
</dbReference>
<evidence type="ECO:0000313" key="3">
    <source>
        <dbReference type="Proteomes" id="UP000326061"/>
    </source>
</evidence>
<dbReference type="GO" id="GO:0051604">
    <property type="term" value="P:protein maturation"/>
    <property type="evidence" value="ECO:0007669"/>
    <property type="project" value="TreeGrafter"/>
</dbReference>
<dbReference type="FunFam" id="2.30.30.140:FF:000022">
    <property type="entry name" value="Hydrogenase assembly chaperone HybG"/>
    <property type="match status" value="1"/>
</dbReference>
<dbReference type="GO" id="GO:1902670">
    <property type="term" value="F:carbon dioxide binding"/>
    <property type="evidence" value="ECO:0007669"/>
    <property type="project" value="TreeGrafter"/>
</dbReference>
<dbReference type="GO" id="GO:0005506">
    <property type="term" value="F:iron ion binding"/>
    <property type="evidence" value="ECO:0007669"/>
    <property type="project" value="TreeGrafter"/>
</dbReference>
<organism evidence="2 3">
    <name type="scientific">Sulfurimonas xiamenensis</name>
    <dbReference type="NCBI Taxonomy" id="2590021"/>
    <lineage>
        <taxon>Bacteria</taxon>
        <taxon>Pseudomonadati</taxon>
        <taxon>Campylobacterota</taxon>
        <taxon>Epsilonproteobacteria</taxon>
        <taxon>Campylobacterales</taxon>
        <taxon>Sulfurimonadaceae</taxon>
        <taxon>Sulfurimonas</taxon>
    </lineage>
</organism>
<reference evidence="3" key="1">
    <citation type="submission" date="2019-06" db="EMBL/GenBank/DDBJ databases">
        <title>Sulfurimonas gotlandica sp. nov., a chemoautotrophic and psychrotolerant epsilonproteobacterium isolated from a pelagic redoxcline, and an emended description of the genus Sulfurimonas.</title>
        <authorList>
            <person name="Wang S."/>
            <person name="Jiang L."/>
            <person name="Shao Z."/>
        </authorList>
    </citation>
    <scope>NUCLEOTIDE SEQUENCE [LARGE SCALE GENOMIC DNA]</scope>
    <source>
        <strain evidence="3">1-1N</strain>
    </source>
</reference>
<dbReference type="SUPFAM" id="SSF159127">
    <property type="entry name" value="HupF/HypC-like"/>
    <property type="match status" value="1"/>
</dbReference>
<evidence type="ECO:0000313" key="2">
    <source>
        <dbReference type="EMBL" id="QFR43599.1"/>
    </source>
</evidence>
<keyword evidence="3" id="KW-1185">Reference proteome</keyword>
<dbReference type="KEGG" id="suln:FJR47_06615"/>
<dbReference type="Proteomes" id="UP000326061">
    <property type="component" value="Chromosome"/>
</dbReference>
<name>A0AAJ4DMX7_9BACT</name>
<evidence type="ECO:0000256" key="1">
    <source>
        <dbReference type="ARBA" id="ARBA00006018"/>
    </source>
</evidence>
<dbReference type="EMBL" id="CP041166">
    <property type="protein sequence ID" value="QFR43599.1"/>
    <property type="molecule type" value="Genomic_DNA"/>
</dbReference>
<dbReference type="PANTHER" id="PTHR35177:SF2">
    <property type="entry name" value="HYDROGENASE MATURATION FACTOR HYBG"/>
    <property type="match status" value="1"/>
</dbReference>
<proteinExistence type="inferred from homology"/>
<gene>
    <name evidence="2" type="ORF">FJR47_06615</name>
</gene>
<dbReference type="RefSeq" id="WP_152299662.1">
    <property type="nucleotide sequence ID" value="NZ_CP041166.1"/>
</dbReference>
<dbReference type="Gene3D" id="2.30.30.140">
    <property type="match status" value="1"/>
</dbReference>
<accession>A0AAJ4DMX7</accession>
<dbReference type="Pfam" id="PF01455">
    <property type="entry name" value="HupF_HypC"/>
    <property type="match status" value="1"/>
</dbReference>
<sequence length="96" mass="10978">MCLSIPSKVVKIDKKNEIATVDTMGVQREASLSLMSQEDIHVGDYVLLHIGFVMNKIDEKEALESLELYREIIDAMNEEDRRLAILEVDECPNREV</sequence>
<dbReference type="InterPro" id="IPR001109">
    <property type="entry name" value="Hydrogenase_HupF/HypC"/>
</dbReference>